<protein>
    <submittedName>
        <fullName evidence="1">Uncharacterized protein</fullName>
    </submittedName>
</protein>
<dbReference type="AlphaFoldDB" id="A0A0W0GFF8"/>
<comment type="caution">
    <text evidence="1">The sequence shown here is derived from an EMBL/GenBank/DDBJ whole genome shotgun (WGS) entry which is preliminary data.</text>
</comment>
<gene>
    <name evidence="1" type="ORF">WG66_104</name>
</gene>
<sequence length="114" mass="12661">MQKVQDFVSRPKLGTSAGYTILADSGQMITTLLVQITKPVENKQVFCVQGGSYFDFNHAFGKEIYKNLLSFLEAGVIMPNEVKDLPGGACWYPGWLQNGNVYGKKLIVHPQHTP</sequence>
<evidence type="ECO:0000313" key="1">
    <source>
        <dbReference type="EMBL" id="KTB47315.1"/>
    </source>
</evidence>
<dbReference type="Proteomes" id="UP000054988">
    <property type="component" value="Unassembled WGS sequence"/>
</dbReference>
<proteinExistence type="predicted"/>
<accession>A0A0W0GFF8</accession>
<organism evidence="1 2">
    <name type="scientific">Moniliophthora roreri</name>
    <name type="common">Frosty pod rot fungus</name>
    <name type="synonym">Monilia roreri</name>
    <dbReference type="NCBI Taxonomy" id="221103"/>
    <lineage>
        <taxon>Eukaryota</taxon>
        <taxon>Fungi</taxon>
        <taxon>Dikarya</taxon>
        <taxon>Basidiomycota</taxon>
        <taxon>Agaricomycotina</taxon>
        <taxon>Agaricomycetes</taxon>
        <taxon>Agaricomycetidae</taxon>
        <taxon>Agaricales</taxon>
        <taxon>Marasmiineae</taxon>
        <taxon>Marasmiaceae</taxon>
        <taxon>Moniliophthora</taxon>
    </lineage>
</organism>
<evidence type="ECO:0000313" key="2">
    <source>
        <dbReference type="Proteomes" id="UP000054988"/>
    </source>
</evidence>
<dbReference type="EMBL" id="LATX01000056">
    <property type="protein sequence ID" value="KTB47315.1"/>
    <property type="molecule type" value="Genomic_DNA"/>
</dbReference>
<reference evidence="1 2" key="1">
    <citation type="submission" date="2015-12" db="EMBL/GenBank/DDBJ databases">
        <title>Draft genome sequence of Moniliophthora roreri, the causal agent of frosty pod rot of cacao.</title>
        <authorList>
            <person name="Aime M.C."/>
            <person name="Diaz-Valderrama J.R."/>
            <person name="Kijpornyongpan T."/>
            <person name="Phillips-Mora W."/>
        </authorList>
    </citation>
    <scope>NUCLEOTIDE SEQUENCE [LARGE SCALE GENOMIC DNA]</scope>
    <source>
        <strain evidence="1 2">MCA 2952</strain>
    </source>
</reference>
<name>A0A0W0GFF8_MONRR</name>